<evidence type="ECO:0000313" key="3">
    <source>
        <dbReference type="Proteomes" id="UP000015100"/>
    </source>
</evidence>
<feature type="compositionally biased region" description="Low complexity" evidence="1">
    <location>
        <begin position="38"/>
        <end position="47"/>
    </location>
</feature>
<evidence type="ECO:0000256" key="1">
    <source>
        <dbReference type="SAM" id="MobiDB-lite"/>
    </source>
</evidence>
<feature type="compositionally biased region" description="Basic and acidic residues" evidence="1">
    <location>
        <begin position="22"/>
        <end position="37"/>
    </location>
</feature>
<proteinExistence type="predicted"/>
<dbReference type="AlphaFoldDB" id="S8AG32"/>
<protein>
    <submittedName>
        <fullName evidence="2">Uncharacterized protein</fullName>
    </submittedName>
</protein>
<comment type="caution">
    <text evidence="2">The sequence shown here is derived from an EMBL/GenBank/DDBJ whole genome shotgun (WGS) entry which is preliminary data.</text>
</comment>
<dbReference type="HOGENOM" id="CLU_694480_0_0_1"/>
<dbReference type="STRING" id="1284197.S8AG32"/>
<accession>S8AG32</accession>
<keyword evidence="3" id="KW-1185">Reference proteome</keyword>
<dbReference type="Proteomes" id="UP000015100">
    <property type="component" value="Unassembled WGS sequence"/>
</dbReference>
<dbReference type="OrthoDB" id="5429610at2759"/>
<sequence length="397" mass="43141">MPFLDIFKKKEHPAVPMTSSSKSDDIAKGGKESDPPSRRSSTLSLSSQGSKHKQKPQSISSDTSETRAPPAYHETQIHPAGPAHPPANMVPAAQNAGMLVGGAGAVITDNSMGAGIVDGLVVGNIAGRQIQQAKNHAYWKDRQQQYLAGDETAAMGPPSRSKRQEKREERRKQRWEKRAARADDGLDPQVHANVWSTSTVAPGDRILIEIDDIYYAWAGQKLDVPFREPSFSECRAPPITLITTTSTRRVTHASSTEPGSSFETFLVDGYAGLRANITLIASDGAFAIKMGKDIPTPNEHYLVGCAMKAPDGIVRPIVTIEALRNTSIQIMPIVNQKIYIVDLPESLRTEQFIDLDTISDRAAIVQLEDVSACVGGNLDLVSEIEVNARVCSENKYS</sequence>
<feature type="region of interest" description="Disordered" evidence="1">
    <location>
        <begin position="148"/>
        <end position="183"/>
    </location>
</feature>
<name>S8AG32_DACHA</name>
<feature type="compositionally biased region" description="Basic and acidic residues" evidence="1">
    <location>
        <begin position="165"/>
        <end position="183"/>
    </location>
</feature>
<gene>
    <name evidence="2" type="ORF">H072_4039</name>
</gene>
<evidence type="ECO:0000313" key="2">
    <source>
        <dbReference type="EMBL" id="EPS42025.1"/>
    </source>
</evidence>
<organism evidence="2 3">
    <name type="scientific">Dactylellina haptotyla (strain CBS 200.50)</name>
    <name type="common">Nematode-trapping fungus</name>
    <name type="synonym">Monacrosporium haptotylum</name>
    <dbReference type="NCBI Taxonomy" id="1284197"/>
    <lineage>
        <taxon>Eukaryota</taxon>
        <taxon>Fungi</taxon>
        <taxon>Dikarya</taxon>
        <taxon>Ascomycota</taxon>
        <taxon>Pezizomycotina</taxon>
        <taxon>Orbiliomycetes</taxon>
        <taxon>Orbiliales</taxon>
        <taxon>Orbiliaceae</taxon>
        <taxon>Dactylellina</taxon>
    </lineage>
</organism>
<feature type="region of interest" description="Disordered" evidence="1">
    <location>
        <begin position="1"/>
        <end position="89"/>
    </location>
</feature>
<dbReference type="EMBL" id="AQGS01000130">
    <property type="protein sequence ID" value="EPS42025.1"/>
    <property type="molecule type" value="Genomic_DNA"/>
</dbReference>
<reference evidence="3" key="2">
    <citation type="submission" date="2013-04" db="EMBL/GenBank/DDBJ databases">
        <title>Genomic mechanisms accounting for the adaptation to parasitism in nematode-trapping fungi.</title>
        <authorList>
            <person name="Ahren D.G."/>
        </authorList>
    </citation>
    <scope>NUCLEOTIDE SEQUENCE [LARGE SCALE GENOMIC DNA]</scope>
    <source>
        <strain evidence="3">CBS 200.50</strain>
    </source>
</reference>
<reference evidence="2 3" key="1">
    <citation type="journal article" date="2013" name="PLoS Genet.">
        <title>Genomic mechanisms accounting for the adaptation to parasitism in nematode-trapping fungi.</title>
        <authorList>
            <person name="Meerupati T."/>
            <person name="Andersson K.M."/>
            <person name="Friman E."/>
            <person name="Kumar D."/>
            <person name="Tunlid A."/>
            <person name="Ahren D."/>
        </authorList>
    </citation>
    <scope>NUCLEOTIDE SEQUENCE [LARGE SCALE GENOMIC DNA]</scope>
    <source>
        <strain evidence="2 3">CBS 200.50</strain>
    </source>
</reference>